<organism evidence="1 2">
    <name type="scientific">Salmonella virus VSt10</name>
    <dbReference type="NCBI Taxonomy" id="2301722"/>
    <lineage>
        <taxon>Viruses</taxon>
        <taxon>Duplodnaviria</taxon>
        <taxon>Heunggongvirae</taxon>
        <taxon>Uroviricota</taxon>
        <taxon>Caudoviricetes</taxon>
        <taxon>Sarkviridae</taxon>
        <taxon>Guernseyvirinae</taxon>
        <taxon>Jerseyvirus</taxon>
        <taxon>Jerseyvirus VSt10</taxon>
    </lineage>
</organism>
<dbReference type="Proteomes" id="UP000264201">
    <property type="component" value="Segment"/>
</dbReference>
<evidence type="ECO:0008006" key="3">
    <source>
        <dbReference type="Google" id="ProtNLM"/>
    </source>
</evidence>
<accession>A0A385EEI2</accession>
<evidence type="ECO:0000313" key="2">
    <source>
        <dbReference type="Proteomes" id="UP000264201"/>
    </source>
</evidence>
<evidence type="ECO:0000313" key="1">
    <source>
        <dbReference type="EMBL" id="AXQ70284.1"/>
    </source>
</evidence>
<dbReference type="Pfam" id="PF08748">
    <property type="entry name" value="Phage_TAC_4"/>
    <property type="match status" value="1"/>
</dbReference>
<keyword evidence="2" id="KW-1185">Reference proteome</keyword>
<name>A0A385EEI2_9CAUD</name>
<dbReference type="InterPro" id="IPR014859">
    <property type="entry name" value="Phage_TAC_4"/>
</dbReference>
<reference evidence="1 2" key="1">
    <citation type="submission" date="2018-06" db="EMBL/GenBank/DDBJ databases">
        <title>Complete genome sequence of Salmonella Typhimurium bacteriophage VSt10.</title>
        <authorList>
            <person name="Volozhantsev N."/>
            <person name="Denisenko E."/>
            <person name="Verevkin V."/>
            <person name="Myakinina V."/>
            <person name="Kislichkina A."/>
            <person name="Krasilnikova V."/>
        </authorList>
    </citation>
    <scope>NUCLEOTIDE SEQUENCE [LARGE SCALE GENOMIC DNA]</scope>
</reference>
<dbReference type="EMBL" id="MH424445">
    <property type="protein sequence ID" value="AXQ70284.1"/>
    <property type="molecule type" value="Genomic_DNA"/>
</dbReference>
<gene>
    <name evidence="1" type="ORF">vst10_26</name>
</gene>
<protein>
    <recommendedName>
        <fullName evidence="3">Tail assembly chaperone</fullName>
    </recommendedName>
</protein>
<sequence length="138" mass="15830">MKLSDFYYEAEAEKGTRMPIPLKDGTDSGEWLNVVSPEADAAVRAMRAFTMAYRAALGKLKPLRDKCEEAKDFSEYNMKMEDAAADLNQQLAGELVNGWSLDDEFTKENLKTLLTQYKRLAEHVVVFHHEQLRQLQEK</sequence>
<proteinExistence type="predicted"/>